<keyword evidence="1" id="KW-0143">Chaperone</keyword>
<keyword evidence="5" id="KW-1185">Reference proteome</keyword>
<dbReference type="Proteomes" id="UP000799436">
    <property type="component" value="Unassembled WGS sequence"/>
</dbReference>
<dbReference type="Pfam" id="PF00226">
    <property type="entry name" value="DnaJ"/>
    <property type="match status" value="1"/>
</dbReference>
<dbReference type="PANTHER" id="PTHR44360:SF1">
    <property type="entry name" value="DNAJ HOMOLOG SUBFAMILY B MEMBER 9"/>
    <property type="match status" value="1"/>
</dbReference>
<dbReference type="InterPro" id="IPR001623">
    <property type="entry name" value="DnaJ_domain"/>
</dbReference>
<evidence type="ECO:0000259" key="3">
    <source>
        <dbReference type="PROSITE" id="PS50076"/>
    </source>
</evidence>
<keyword evidence="2" id="KW-0472">Membrane</keyword>
<feature type="transmembrane region" description="Helical" evidence="2">
    <location>
        <begin position="170"/>
        <end position="188"/>
    </location>
</feature>
<dbReference type="PANTHER" id="PTHR44360">
    <property type="entry name" value="DNAJ HOMOLOG SUBFAMILY B MEMBER 9"/>
    <property type="match status" value="1"/>
</dbReference>
<reference evidence="4" key="1">
    <citation type="journal article" date="2020" name="Stud. Mycol.">
        <title>101 Dothideomycetes genomes: a test case for predicting lifestyles and emergence of pathogens.</title>
        <authorList>
            <person name="Haridas S."/>
            <person name="Albert R."/>
            <person name="Binder M."/>
            <person name="Bloem J."/>
            <person name="Labutti K."/>
            <person name="Salamov A."/>
            <person name="Andreopoulos B."/>
            <person name="Baker S."/>
            <person name="Barry K."/>
            <person name="Bills G."/>
            <person name="Bluhm B."/>
            <person name="Cannon C."/>
            <person name="Castanera R."/>
            <person name="Culley D."/>
            <person name="Daum C."/>
            <person name="Ezra D."/>
            <person name="Gonzalez J."/>
            <person name="Henrissat B."/>
            <person name="Kuo A."/>
            <person name="Liang C."/>
            <person name="Lipzen A."/>
            <person name="Lutzoni F."/>
            <person name="Magnuson J."/>
            <person name="Mondo S."/>
            <person name="Nolan M."/>
            <person name="Ohm R."/>
            <person name="Pangilinan J."/>
            <person name="Park H.-J."/>
            <person name="Ramirez L."/>
            <person name="Alfaro M."/>
            <person name="Sun H."/>
            <person name="Tritt A."/>
            <person name="Yoshinaga Y."/>
            <person name="Zwiers L.-H."/>
            <person name="Turgeon B."/>
            <person name="Goodwin S."/>
            <person name="Spatafora J."/>
            <person name="Crous P."/>
            <person name="Grigoriev I."/>
        </authorList>
    </citation>
    <scope>NUCLEOTIDE SEQUENCE</scope>
    <source>
        <strain evidence="4">CBS 116005</strain>
    </source>
</reference>
<keyword evidence="2" id="KW-0812">Transmembrane</keyword>
<dbReference type="GO" id="GO:0005783">
    <property type="term" value="C:endoplasmic reticulum"/>
    <property type="evidence" value="ECO:0007669"/>
    <property type="project" value="TreeGrafter"/>
</dbReference>
<organism evidence="4 5">
    <name type="scientific">Teratosphaeria nubilosa</name>
    <dbReference type="NCBI Taxonomy" id="161662"/>
    <lineage>
        <taxon>Eukaryota</taxon>
        <taxon>Fungi</taxon>
        <taxon>Dikarya</taxon>
        <taxon>Ascomycota</taxon>
        <taxon>Pezizomycotina</taxon>
        <taxon>Dothideomycetes</taxon>
        <taxon>Dothideomycetidae</taxon>
        <taxon>Mycosphaerellales</taxon>
        <taxon>Teratosphaeriaceae</taxon>
        <taxon>Teratosphaeria</taxon>
    </lineage>
</organism>
<dbReference type="PROSITE" id="PS50076">
    <property type="entry name" value="DNAJ_2"/>
    <property type="match status" value="1"/>
</dbReference>
<dbReference type="PRINTS" id="PR00625">
    <property type="entry name" value="JDOMAIN"/>
</dbReference>
<dbReference type="SUPFAM" id="SSF46565">
    <property type="entry name" value="Chaperone J-domain"/>
    <property type="match status" value="1"/>
</dbReference>
<evidence type="ECO:0000256" key="1">
    <source>
        <dbReference type="ARBA" id="ARBA00023186"/>
    </source>
</evidence>
<evidence type="ECO:0000313" key="4">
    <source>
        <dbReference type="EMBL" id="KAF2770231.1"/>
    </source>
</evidence>
<protein>
    <recommendedName>
        <fullName evidence="3">J domain-containing protein</fullName>
    </recommendedName>
</protein>
<feature type="transmembrane region" description="Helical" evidence="2">
    <location>
        <begin position="53"/>
        <end position="69"/>
    </location>
</feature>
<dbReference type="GO" id="GO:0051787">
    <property type="term" value="F:misfolded protein binding"/>
    <property type="evidence" value="ECO:0007669"/>
    <property type="project" value="TreeGrafter"/>
</dbReference>
<evidence type="ECO:0000256" key="2">
    <source>
        <dbReference type="SAM" id="Phobius"/>
    </source>
</evidence>
<proteinExistence type="predicted"/>
<dbReference type="CDD" id="cd06257">
    <property type="entry name" value="DnaJ"/>
    <property type="match status" value="1"/>
</dbReference>
<dbReference type="OrthoDB" id="436519at2759"/>
<dbReference type="EMBL" id="ML995827">
    <property type="protein sequence ID" value="KAF2770231.1"/>
    <property type="molecule type" value="Genomic_DNA"/>
</dbReference>
<gene>
    <name evidence="4" type="ORF">EJ03DRAFT_77237</name>
</gene>
<dbReference type="InterPro" id="IPR051948">
    <property type="entry name" value="Hsp70_co-chaperone_J-domain"/>
</dbReference>
<feature type="domain" description="J" evidence="3">
    <location>
        <begin position="78"/>
        <end position="145"/>
    </location>
</feature>
<dbReference type="InterPro" id="IPR036869">
    <property type="entry name" value="J_dom_sf"/>
</dbReference>
<dbReference type="GO" id="GO:0036503">
    <property type="term" value="P:ERAD pathway"/>
    <property type="evidence" value="ECO:0007669"/>
    <property type="project" value="TreeGrafter"/>
</dbReference>
<feature type="transmembrane region" description="Helical" evidence="2">
    <location>
        <begin position="12"/>
        <end position="32"/>
    </location>
</feature>
<name>A0A6G1LBB3_9PEZI</name>
<evidence type="ECO:0000313" key="5">
    <source>
        <dbReference type="Proteomes" id="UP000799436"/>
    </source>
</evidence>
<dbReference type="GO" id="GO:0051087">
    <property type="term" value="F:protein-folding chaperone binding"/>
    <property type="evidence" value="ECO:0007669"/>
    <property type="project" value="TreeGrafter"/>
</dbReference>
<accession>A0A6G1LBB3</accession>
<dbReference type="SMART" id="SM00271">
    <property type="entry name" value="DnaJ"/>
    <property type="match status" value="1"/>
</dbReference>
<keyword evidence="2" id="KW-1133">Transmembrane helix</keyword>
<dbReference type="AlphaFoldDB" id="A0A6G1LBB3"/>
<feature type="transmembrane region" description="Helical" evidence="2">
    <location>
        <begin position="193"/>
        <end position="211"/>
    </location>
</feature>
<sequence length="362" mass="41539">MSSTQLLSLAGWYFLPNLAATYIQTALYTIFIRAGDPKPQPGSARFIKDRKRILICVILAYLCYTIYEADYQIRREGDFYQNLGIPHTATEREIQSRFRRLTVQYHPDKVTRGERAAVEAVYVQLKLARDTLTEPAKRFAYDRFGPEVLRWQHRRTVRDFVFTGVQNVTIYYAVSASMLVLLGILGYLHEGRFWRYLVMGSLFVVEMWTMTRPEFPWILTKIVNPVLASTRLGTPYLPFQLLTLLRKLGVTFFIAIAQLRPLLKEPAAAVSAQKGDAVPPQLLDRIDALARATEQEVSRLTGLELMPFAGDQRDRTELRGSLKEWLVQNTIRSDGEVKRTMGEVMERRRREGALGQATAVDR</sequence>
<dbReference type="Gene3D" id="1.10.287.110">
    <property type="entry name" value="DnaJ domain"/>
    <property type="match status" value="1"/>
</dbReference>